<feature type="transmembrane region" description="Helical" evidence="18">
    <location>
        <begin position="270"/>
        <end position="292"/>
    </location>
</feature>
<evidence type="ECO:0000256" key="15">
    <source>
        <dbReference type="ARBA" id="ARBA00047558"/>
    </source>
</evidence>
<keyword evidence="7" id="KW-0677">Repeat</keyword>
<keyword evidence="8 17" id="KW-0547">Nucleotide-binding</keyword>
<evidence type="ECO:0000256" key="3">
    <source>
        <dbReference type="ARBA" id="ARBA00022553"/>
    </source>
</evidence>
<evidence type="ECO:0000256" key="13">
    <source>
        <dbReference type="ARBA" id="ARBA00023170"/>
    </source>
</evidence>
<dbReference type="Gene3D" id="1.10.510.10">
    <property type="entry name" value="Transferase(Phosphotransferase) domain 1"/>
    <property type="match status" value="1"/>
</dbReference>
<dbReference type="PROSITE" id="PS00107">
    <property type="entry name" value="PROTEIN_KINASE_ATP"/>
    <property type="match status" value="1"/>
</dbReference>
<dbReference type="InterPro" id="IPR001245">
    <property type="entry name" value="Ser-Thr/Tyr_kinase_cat_dom"/>
</dbReference>
<dbReference type="PROSITE" id="PS51473">
    <property type="entry name" value="GNK2"/>
    <property type="match status" value="2"/>
</dbReference>
<evidence type="ECO:0000256" key="17">
    <source>
        <dbReference type="PROSITE-ProRule" id="PRU10141"/>
    </source>
</evidence>
<dbReference type="Pfam" id="PF01657">
    <property type="entry name" value="Stress-antifung"/>
    <property type="match status" value="2"/>
</dbReference>
<keyword evidence="9 22" id="KW-0418">Kinase</keyword>
<keyword evidence="6 19" id="KW-0732">Signal</keyword>
<dbReference type="Pfam" id="PF07714">
    <property type="entry name" value="PK_Tyr_Ser-Thr"/>
    <property type="match status" value="1"/>
</dbReference>
<feature type="domain" description="Gnk2-homologous" evidence="21">
    <location>
        <begin position="32"/>
        <end position="134"/>
    </location>
</feature>
<dbReference type="Gene3D" id="3.30.430.20">
    <property type="entry name" value="Gnk2 domain, C-X8-C-X2-C motif"/>
    <property type="match status" value="2"/>
</dbReference>
<evidence type="ECO:0000256" key="6">
    <source>
        <dbReference type="ARBA" id="ARBA00022729"/>
    </source>
</evidence>
<gene>
    <name evidence="22" type="ORF">OLEA9_A086333</name>
</gene>
<dbReference type="PROSITE" id="PS00108">
    <property type="entry name" value="PROTEIN_KINASE_ST"/>
    <property type="match status" value="1"/>
</dbReference>
<dbReference type="InterPro" id="IPR017441">
    <property type="entry name" value="Protein_kinase_ATP_BS"/>
</dbReference>
<comment type="catalytic activity">
    <reaction evidence="16">
        <text>L-threonyl-[protein] + ATP = O-phospho-L-threonyl-[protein] + ADP + H(+)</text>
        <dbReference type="Rhea" id="RHEA:46608"/>
        <dbReference type="Rhea" id="RHEA-COMP:11060"/>
        <dbReference type="Rhea" id="RHEA-COMP:11605"/>
        <dbReference type="ChEBI" id="CHEBI:15378"/>
        <dbReference type="ChEBI" id="CHEBI:30013"/>
        <dbReference type="ChEBI" id="CHEBI:30616"/>
        <dbReference type="ChEBI" id="CHEBI:61977"/>
        <dbReference type="ChEBI" id="CHEBI:456216"/>
    </reaction>
</comment>
<dbReference type="FunFam" id="3.30.200.20:FF:001208">
    <property type="entry name" value="Putative DUF26-domain receptor-like protein kinase family protein"/>
    <property type="match status" value="1"/>
</dbReference>
<dbReference type="Proteomes" id="UP000594638">
    <property type="component" value="Unassembled WGS sequence"/>
</dbReference>
<evidence type="ECO:0000256" key="8">
    <source>
        <dbReference type="ARBA" id="ARBA00022741"/>
    </source>
</evidence>
<dbReference type="FunFam" id="3.30.430.20:FF:000015">
    <property type="entry name" value="Cysteine-rich receptor-like protein kinase 3"/>
    <property type="match status" value="1"/>
</dbReference>
<comment type="catalytic activity">
    <reaction evidence="15">
        <text>L-seryl-[protein] + ATP = O-phospho-L-seryl-[protein] + ADP + H(+)</text>
        <dbReference type="Rhea" id="RHEA:17989"/>
        <dbReference type="Rhea" id="RHEA-COMP:9863"/>
        <dbReference type="Rhea" id="RHEA-COMP:11604"/>
        <dbReference type="ChEBI" id="CHEBI:15378"/>
        <dbReference type="ChEBI" id="CHEBI:29999"/>
        <dbReference type="ChEBI" id="CHEBI:30616"/>
        <dbReference type="ChEBI" id="CHEBI:83421"/>
        <dbReference type="ChEBI" id="CHEBI:456216"/>
    </reaction>
</comment>
<dbReference type="CDD" id="cd23509">
    <property type="entry name" value="Gnk2-like"/>
    <property type="match status" value="2"/>
</dbReference>
<evidence type="ECO:0000256" key="1">
    <source>
        <dbReference type="ARBA" id="ARBA00004167"/>
    </source>
</evidence>
<proteinExistence type="predicted"/>
<keyword evidence="2" id="KW-0723">Serine/threonine-protein kinase</keyword>
<reference evidence="22 23" key="1">
    <citation type="submission" date="2019-12" db="EMBL/GenBank/DDBJ databases">
        <authorList>
            <person name="Alioto T."/>
            <person name="Alioto T."/>
            <person name="Gomez Garrido J."/>
        </authorList>
    </citation>
    <scope>NUCLEOTIDE SEQUENCE [LARGE SCALE GENOMIC DNA]</scope>
</reference>
<protein>
    <submittedName>
        <fullName evidence="22">Cysteine-rich receptor kinase 2</fullName>
    </submittedName>
</protein>
<organism evidence="22 23">
    <name type="scientific">Olea europaea subsp. europaea</name>
    <dbReference type="NCBI Taxonomy" id="158383"/>
    <lineage>
        <taxon>Eukaryota</taxon>
        <taxon>Viridiplantae</taxon>
        <taxon>Streptophyta</taxon>
        <taxon>Embryophyta</taxon>
        <taxon>Tracheophyta</taxon>
        <taxon>Spermatophyta</taxon>
        <taxon>Magnoliopsida</taxon>
        <taxon>eudicotyledons</taxon>
        <taxon>Gunneridae</taxon>
        <taxon>Pentapetalae</taxon>
        <taxon>asterids</taxon>
        <taxon>lamiids</taxon>
        <taxon>Lamiales</taxon>
        <taxon>Oleaceae</taxon>
        <taxon>Oleeae</taxon>
        <taxon>Olea</taxon>
    </lineage>
</organism>
<evidence type="ECO:0000313" key="23">
    <source>
        <dbReference type="Proteomes" id="UP000594638"/>
    </source>
</evidence>
<dbReference type="SMART" id="SM00220">
    <property type="entry name" value="S_TKc"/>
    <property type="match status" value="1"/>
</dbReference>
<evidence type="ECO:0000256" key="7">
    <source>
        <dbReference type="ARBA" id="ARBA00022737"/>
    </source>
</evidence>
<dbReference type="EMBL" id="CACTIH010005513">
    <property type="protein sequence ID" value="CAA2995932.1"/>
    <property type="molecule type" value="Genomic_DNA"/>
</dbReference>
<dbReference type="PANTHER" id="PTHR47973">
    <property type="entry name" value="CYSTEINE-RICH RECEPTOR-LIKE PROTEIN KINASE 3"/>
    <property type="match status" value="1"/>
</dbReference>
<comment type="subcellular location">
    <subcellularLocation>
        <location evidence="1">Membrane</location>
        <topology evidence="1">Single-pass membrane protein</topology>
    </subcellularLocation>
</comment>
<dbReference type="InterPro" id="IPR008271">
    <property type="entry name" value="Ser/Thr_kinase_AS"/>
</dbReference>
<dbReference type="Gene3D" id="3.30.200.20">
    <property type="entry name" value="Phosphorylase Kinase, domain 1"/>
    <property type="match status" value="1"/>
</dbReference>
<dbReference type="InterPro" id="IPR011009">
    <property type="entry name" value="Kinase-like_dom_sf"/>
</dbReference>
<evidence type="ECO:0000256" key="11">
    <source>
        <dbReference type="ARBA" id="ARBA00022989"/>
    </source>
</evidence>
<dbReference type="InterPro" id="IPR052059">
    <property type="entry name" value="CR_Ser/Thr_kinase"/>
</dbReference>
<evidence type="ECO:0000256" key="4">
    <source>
        <dbReference type="ARBA" id="ARBA00022679"/>
    </source>
</evidence>
<dbReference type="AlphaFoldDB" id="A0A8S0SW97"/>
<comment type="caution">
    <text evidence="22">The sequence shown here is derived from an EMBL/GenBank/DDBJ whole genome shotgun (WGS) entry which is preliminary data.</text>
</comment>
<evidence type="ECO:0000256" key="9">
    <source>
        <dbReference type="ARBA" id="ARBA00022777"/>
    </source>
</evidence>
<accession>A0A8S0SW97</accession>
<keyword evidence="12 18" id="KW-0472">Membrane</keyword>
<dbReference type="GO" id="GO:0004674">
    <property type="term" value="F:protein serine/threonine kinase activity"/>
    <property type="evidence" value="ECO:0007669"/>
    <property type="project" value="UniProtKB-KW"/>
</dbReference>
<dbReference type="Gramene" id="OE9A086333T1">
    <property type="protein sequence ID" value="OE9A086333C1"/>
    <property type="gene ID" value="OE9A086333"/>
</dbReference>
<evidence type="ECO:0000259" key="21">
    <source>
        <dbReference type="PROSITE" id="PS51473"/>
    </source>
</evidence>
<dbReference type="FunFam" id="1.10.510.10:FF:000336">
    <property type="entry name" value="Cysteine-rich receptor-like protein kinase 2"/>
    <property type="match status" value="1"/>
</dbReference>
<feature type="domain" description="Protein kinase" evidence="20">
    <location>
        <begin position="328"/>
        <end position="610"/>
    </location>
</feature>
<keyword evidence="13 22" id="KW-0675">Receptor</keyword>
<dbReference type="FunFam" id="3.30.430.20:FF:000005">
    <property type="entry name" value="Cysteine-rich receptor-like protein kinase 2"/>
    <property type="match status" value="1"/>
</dbReference>
<evidence type="ECO:0000256" key="12">
    <source>
        <dbReference type="ARBA" id="ARBA00023136"/>
    </source>
</evidence>
<keyword evidence="5 18" id="KW-0812">Transmembrane</keyword>
<keyword evidence="10 17" id="KW-0067">ATP-binding</keyword>
<keyword evidence="14" id="KW-0325">Glycoprotein</keyword>
<feature type="binding site" evidence="17">
    <location>
        <position position="356"/>
    </location>
    <ligand>
        <name>ATP</name>
        <dbReference type="ChEBI" id="CHEBI:30616"/>
    </ligand>
</feature>
<dbReference type="InterPro" id="IPR002902">
    <property type="entry name" value="GNK2"/>
</dbReference>
<evidence type="ECO:0000256" key="14">
    <source>
        <dbReference type="ARBA" id="ARBA00023180"/>
    </source>
</evidence>
<evidence type="ECO:0000256" key="10">
    <source>
        <dbReference type="ARBA" id="ARBA00022840"/>
    </source>
</evidence>
<feature type="chain" id="PRO_5035874947" evidence="19">
    <location>
        <begin position="27"/>
        <end position="648"/>
    </location>
</feature>
<feature type="signal peptide" evidence="19">
    <location>
        <begin position="1"/>
        <end position="26"/>
    </location>
</feature>
<evidence type="ECO:0000259" key="20">
    <source>
        <dbReference type="PROSITE" id="PS50011"/>
    </source>
</evidence>
<evidence type="ECO:0000256" key="18">
    <source>
        <dbReference type="SAM" id="Phobius"/>
    </source>
</evidence>
<keyword evidence="23" id="KW-1185">Reference proteome</keyword>
<name>A0A8S0SW97_OLEEU</name>
<dbReference type="SUPFAM" id="SSF56112">
    <property type="entry name" value="Protein kinase-like (PK-like)"/>
    <property type="match status" value="1"/>
</dbReference>
<keyword evidence="11 18" id="KW-1133">Transmembrane helix</keyword>
<sequence length="648" mass="72408">MKKKRNGSSVIIIILVNLLLPDESLGDSRLQLVQIECKSQPEHEIRNTNIFIRNFVITMEKLRVKMHTSGYGTAVTSSGPDANYGLAECYGDLSVQDCGLCYAVARTILPLCYPVNGGRVFLDGCFIRAENYRFFQEYTGPNDRAVCGNRTQKNFGFLVSARQAVKQVASAAPNNKGFARIQVPASGMTNESAYVIAHCWRTLSDDSCRACLENASVSIRGCLPWSEGRALNSGCFMRYSDTNFLNPVQVNRSPNPRQGNGSSRGKITTIIVASVSSIAVSVIGAFVGVYIWKRKRIQKKRKGDAEKLVKLLYNSFKYSTLEKATGFFDEGNKLGQGGFGTVYKGVLVGGREIAVKRLFFNNKHRAADFYNEVNIISSVEHKNLVKLLGCSFSGPESLLVYEFLPNKSLDFFIFDPNKGKELNWEKRFEIVIGTAEGLVYLHENTNTRIVHRDIKASNILLDSRFRAKIADFGLARSFQEDKSHISTAIAGTLGYMAPEYLVHGQLTKKADVYSFGVLLVEIVTGRQNNRSKASEYSDSLLTIAWKHFQQRKVDELFDPNLMMHNYHNIDVKNEILRVVHVGLLCAQEIPSLRPSMSKALEMLVKKEEHLPPPSNPPYIYETVELIDTLECGNPASTATISQSIFYAR</sequence>
<evidence type="ECO:0000256" key="16">
    <source>
        <dbReference type="ARBA" id="ARBA00047951"/>
    </source>
</evidence>
<dbReference type="OrthoDB" id="887929at2759"/>
<dbReference type="GO" id="GO:0005524">
    <property type="term" value="F:ATP binding"/>
    <property type="evidence" value="ECO:0007669"/>
    <property type="project" value="UniProtKB-UniRule"/>
</dbReference>
<keyword evidence="3" id="KW-0597">Phosphoprotein</keyword>
<feature type="domain" description="Gnk2-homologous" evidence="21">
    <location>
        <begin position="139"/>
        <end position="244"/>
    </location>
</feature>
<evidence type="ECO:0000313" key="22">
    <source>
        <dbReference type="EMBL" id="CAA2995932.1"/>
    </source>
</evidence>
<dbReference type="InterPro" id="IPR000719">
    <property type="entry name" value="Prot_kinase_dom"/>
</dbReference>
<evidence type="ECO:0000256" key="19">
    <source>
        <dbReference type="SAM" id="SignalP"/>
    </source>
</evidence>
<dbReference type="PROSITE" id="PS50011">
    <property type="entry name" value="PROTEIN_KINASE_DOM"/>
    <property type="match status" value="1"/>
</dbReference>
<dbReference type="InterPro" id="IPR038408">
    <property type="entry name" value="GNK2_sf"/>
</dbReference>
<evidence type="ECO:0000256" key="5">
    <source>
        <dbReference type="ARBA" id="ARBA00022692"/>
    </source>
</evidence>
<keyword evidence="4" id="KW-0808">Transferase</keyword>
<dbReference type="GO" id="GO:0016020">
    <property type="term" value="C:membrane"/>
    <property type="evidence" value="ECO:0007669"/>
    <property type="project" value="UniProtKB-SubCell"/>
</dbReference>
<evidence type="ECO:0000256" key="2">
    <source>
        <dbReference type="ARBA" id="ARBA00022527"/>
    </source>
</evidence>
<dbReference type="CDD" id="cd14066">
    <property type="entry name" value="STKc_IRAK"/>
    <property type="match status" value="1"/>
</dbReference>